<name>A0A1C3X4E0_9BRAD</name>
<dbReference type="RefSeq" id="WP_091961321.1">
    <property type="nucleotide sequence ID" value="NZ_FMAI01000012.1"/>
</dbReference>
<proteinExistence type="predicted"/>
<gene>
    <name evidence="1" type="ORF">GA0061098_101250</name>
</gene>
<evidence type="ECO:0000313" key="1">
    <source>
        <dbReference type="EMBL" id="SCB47087.1"/>
    </source>
</evidence>
<protein>
    <submittedName>
        <fullName evidence="1">Uncharacterized protein</fullName>
    </submittedName>
</protein>
<evidence type="ECO:0000313" key="2">
    <source>
        <dbReference type="Proteomes" id="UP000199184"/>
    </source>
</evidence>
<accession>A0A1C3X4E0</accession>
<keyword evidence="2" id="KW-1185">Reference proteome</keyword>
<dbReference type="AlphaFoldDB" id="A0A1C3X4E0"/>
<dbReference type="Proteomes" id="UP000199184">
    <property type="component" value="Unassembled WGS sequence"/>
</dbReference>
<dbReference type="EMBL" id="FMAI01000012">
    <property type="protein sequence ID" value="SCB47087.1"/>
    <property type="molecule type" value="Genomic_DNA"/>
</dbReference>
<reference evidence="2" key="1">
    <citation type="submission" date="2016-08" db="EMBL/GenBank/DDBJ databases">
        <authorList>
            <person name="Varghese N."/>
            <person name="Submissions Spin"/>
        </authorList>
    </citation>
    <scope>NUCLEOTIDE SEQUENCE [LARGE SCALE GENOMIC DNA]</scope>
    <source>
        <strain evidence="2">ERR11</strain>
    </source>
</reference>
<sequence length="114" mass="12628">MLEAGVPPPVVPYGADQTLFVVIDRLDQATEIRIERSDLEATIGELVAGCFNDPIKVISFNTLEHWMKDISTDVAGAIKARCDIYGIELPDYLSDFIDSHSMNAGVMRADICRR</sequence>
<organism evidence="1 2">
    <name type="scientific">Bradyrhizobium shewense</name>
    <dbReference type="NCBI Taxonomy" id="1761772"/>
    <lineage>
        <taxon>Bacteria</taxon>
        <taxon>Pseudomonadati</taxon>
        <taxon>Pseudomonadota</taxon>
        <taxon>Alphaproteobacteria</taxon>
        <taxon>Hyphomicrobiales</taxon>
        <taxon>Nitrobacteraceae</taxon>
        <taxon>Bradyrhizobium</taxon>
    </lineage>
</organism>